<dbReference type="PANTHER" id="PTHR12268">
    <property type="entry name" value="E3 UBIQUITIN-PROTEIN LIGASE KCMF1"/>
    <property type="match status" value="1"/>
</dbReference>
<accession>A0A6G0XWJ2</accession>
<keyword evidence="6" id="KW-0106">Calcium</keyword>
<proteinExistence type="predicted"/>
<evidence type="ECO:0000256" key="6">
    <source>
        <dbReference type="ARBA" id="ARBA00022837"/>
    </source>
</evidence>
<keyword evidence="7" id="KW-0206">Cytoskeleton</keyword>
<dbReference type="SUPFAM" id="SSF57850">
    <property type="entry name" value="RING/U-box"/>
    <property type="match status" value="2"/>
</dbReference>
<evidence type="ECO:0000313" key="12">
    <source>
        <dbReference type="Proteomes" id="UP000481153"/>
    </source>
</evidence>
<dbReference type="InterPro" id="IPR050774">
    <property type="entry name" value="KCMF1/Dystrophin"/>
</dbReference>
<evidence type="ECO:0000256" key="7">
    <source>
        <dbReference type="ARBA" id="ARBA00023212"/>
    </source>
</evidence>
<dbReference type="Gene3D" id="2.30.29.30">
    <property type="entry name" value="Pleckstrin-homology domain (PH domain)/Phosphotyrosine-binding domain (PTB)"/>
    <property type="match status" value="1"/>
</dbReference>
<keyword evidence="5" id="KW-0862">Zinc</keyword>
<dbReference type="SUPFAM" id="SSF50729">
    <property type="entry name" value="PH domain-like"/>
    <property type="match status" value="1"/>
</dbReference>
<dbReference type="Proteomes" id="UP000481153">
    <property type="component" value="Unassembled WGS sequence"/>
</dbReference>
<feature type="domain" description="PH" evidence="9">
    <location>
        <begin position="112"/>
        <end position="204"/>
    </location>
</feature>
<dbReference type="GO" id="GO:0005886">
    <property type="term" value="C:plasma membrane"/>
    <property type="evidence" value="ECO:0007669"/>
    <property type="project" value="TreeGrafter"/>
</dbReference>
<comment type="subcellular location">
    <subcellularLocation>
        <location evidence="1">Cytoplasm</location>
        <location evidence="1">Cytoskeleton</location>
    </subcellularLocation>
</comment>
<dbReference type="SMART" id="SM00291">
    <property type="entry name" value="ZnF_ZZ"/>
    <property type="match status" value="2"/>
</dbReference>
<name>A0A6G0XWJ2_9STRA</name>
<dbReference type="InterPro" id="IPR000433">
    <property type="entry name" value="Znf_ZZ"/>
</dbReference>
<comment type="caution">
    <text evidence="11">The sequence shown here is derived from an EMBL/GenBank/DDBJ whole genome shotgun (WGS) entry which is preliminary data.</text>
</comment>
<dbReference type="EMBL" id="VJMJ01000003">
    <property type="protein sequence ID" value="KAF0744934.1"/>
    <property type="molecule type" value="Genomic_DNA"/>
</dbReference>
<evidence type="ECO:0000256" key="5">
    <source>
        <dbReference type="ARBA" id="ARBA00022833"/>
    </source>
</evidence>
<evidence type="ECO:0000259" key="9">
    <source>
        <dbReference type="PROSITE" id="PS50003"/>
    </source>
</evidence>
<sequence>MVQLNQVVPGVRKTSRGHVQITLSKRSREGTLGALQMDDLQELYAQHKTLRPKIHAVFVAAEELTGALISHGHCDEWQVNASTGLVEYEAEADAVAALNNAMADLLSFILGEGGCTGYMVKEGGTFRTWKRRFFRLEGRSLQYFESEAPGKIAKGGGTVAGVRLNIDKPLSLDIMLELGRVLHVTCESKEDFRKWFAALSRAVPAPKRGKPVLRHMSCSVDIDDNKKSEFRPMEPSERRSASVVTLSSNSVDRIHIGVRKTSAGAVSLTFQIEDRTESTPVHDKTPKYRTMTANELRQLYVGRPAIKAAGERIFASMHILNQKLVKHGNFEVASTGLVKSSSRDDAAEVAAFNAAIKAFYALMSEAPKSASMPHMPIVKLACEQDFMPSVVKIAPPVGRQLRKPVQHANTSCYACHASPIVGLRYQSTIDVDVDLCHACVGEHSTLGPFKVIARETIEHKGVACNGCRAFPIQGVRYASTTVSDFSMCQQCAASGEYNESHGPFQILTKASTPLAVMSPQPKKETIVIKQMPLVALL</sequence>
<dbReference type="InterPro" id="IPR043145">
    <property type="entry name" value="Znf_ZZ_sf"/>
</dbReference>
<keyword evidence="3" id="KW-0479">Metal-binding</keyword>
<evidence type="ECO:0000256" key="1">
    <source>
        <dbReference type="ARBA" id="ARBA00004245"/>
    </source>
</evidence>
<dbReference type="Pfam" id="PF00569">
    <property type="entry name" value="ZZ"/>
    <property type="match status" value="2"/>
</dbReference>
<dbReference type="PROSITE" id="PS50135">
    <property type="entry name" value="ZF_ZZ_2"/>
    <property type="match status" value="1"/>
</dbReference>
<gene>
    <name evidence="11" type="ORF">Ae201684_000522</name>
</gene>
<evidence type="ECO:0008006" key="13">
    <source>
        <dbReference type="Google" id="ProtNLM"/>
    </source>
</evidence>
<keyword evidence="4 8" id="KW-0863">Zinc-finger</keyword>
<keyword evidence="12" id="KW-1185">Reference proteome</keyword>
<dbReference type="VEuPathDB" id="FungiDB:AeMF1_017623"/>
<feature type="domain" description="ZZ-type" evidence="10">
    <location>
        <begin position="459"/>
        <end position="512"/>
    </location>
</feature>
<evidence type="ECO:0000256" key="4">
    <source>
        <dbReference type="ARBA" id="ARBA00022771"/>
    </source>
</evidence>
<dbReference type="InterPro" id="IPR001849">
    <property type="entry name" value="PH_domain"/>
</dbReference>
<dbReference type="GO" id="GO:0008270">
    <property type="term" value="F:zinc ion binding"/>
    <property type="evidence" value="ECO:0007669"/>
    <property type="project" value="UniProtKB-KW"/>
</dbReference>
<dbReference type="Pfam" id="PF00169">
    <property type="entry name" value="PH"/>
    <property type="match status" value="1"/>
</dbReference>
<reference evidence="11 12" key="1">
    <citation type="submission" date="2019-07" db="EMBL/GenBank/DDBJ databases">
        <title>Genomics analysis of Aphanomyces spp. identifies a new class of oomycete effector associated with host adaptation.</title>
        <authorList>
            <person name="Gaulin E."/>
        </authorList>
    </citation>
    <scope>NUCLEOTIDE SEQUENCE [LARGE SCALE GENOMIC DNA]</scope>
    <source>
        <strain evidence="11 12">ATCC 201684</strain>
    </source>
</reference>
<evidence type="ECO:0000256" key="8">
    <source>
        <dbReference type="PROSITE-ProRule" id="PRU00228"/>
    </source>
</evidence>
<evidence type="ECO:0000259" key="10">
    <source>
        <dbReference type="PROSITE" id="PS50135"/>
    </source>
</evidence>
<dbReference type="PROSITE" id="PS50003">
    <property type="entry name" value="PH_DOMAIN"/>
    <property type="match status" value="1"/>
</dbReference>
<evidence type="ECO:0000256" key="2">
    <source>
        <dbReference type="ARBA" id="ARBA00022490"/>
    </source>
</evidence>
<dbReference type="Gene3D" id="3.30.60.90">
    <property type="match status" value="2"/>
</dbReference>
<evidence type="ECO:0000256" key="3">
    <source>
        <dbReference type="ARBA" id="ARBA00022723"/>
    </source>
</evidence>
<organism evidence="11 12">
    <name type="scientific">Aphanomyces euteiches</name>
    <dbReference type="NCBI Taxonomy" id="100861"/>
    <lineage>
        <taxon>Eukaryota</taxon>
        <taxon>Sar</taxon>
        <taxon>Stramenopiles</taxon>
        <taxon>Oomycota</taxon>
        <taxon>Saprolegniomycetes</taxon>
        <taxon>Saprolegniales</taxon>
        <taxon>Verrucalvaceae</taxon>
        <taxon>Aphanomyces</taxon>
    </lineage>
</organism>
<evidence type="ECO:0000313" key="11">
    <source>
        <dbReference type="EMBL" id="KAF0744934.1"/>
    </source>
</evidence>
<keyword evidence="2" id="KW-0963">Cytoplasm</keyword>
<dbReference type="InterPro" id="IPR011993">
    <property type="entry name" value="PH-like_dom_sf"/>
</dbReference>
<dbReference type="SMART" id="SM00233">
    <property type="entry name" value="PH"/>
    <property type="match status" value="1"/>
</dbReference>
<protein>
    <recommendedName>
        <fullName evidence="13">PH domain-containing protein</fullName>
    </recommendedName>
</protein>
<dbReference type="PANTHER" id="PTHR12268:SF14">
    <property type="entry name" value="DYSTROPHIN-1"/>
    <property type="match status" value="1"/>
</dbReference>
<dbReference type="AlphaFoldDB" id="A0A6G0XWJ2"/>